<name>A0A401G928_9APHY</name>
<dbReference type="Proteomes" id="UP000287166">
    <property type="component" value="Unassembled WGS sequence"/>
</dbReference>
<gene>
    <name evidence="2" type="ORF">SCP_0115590</name>
</gene>
<feature type="region of interest" description="Disordered" evidence="1">
    <location>
        <begin position="34"/>
        <end position="66"/>
    </location>
</feature>
<evidence type="ECO:0000313" key="2">
    <source>
        <dbReference type="EMBL" id="GBE78668.1"/>
    </source>
</evidence>
<evidence type="ECO:0000313" key="3">
    <source>
        <dbReference type="Proteomes" id="UP000287166"/>
    </source>
</evidence>
<organism evidence="2 3">
    <name type="scientific">Sparassis crispa</name>
    <dbReference type="NCBI Taxonomy" id="139825"/>
    <lineage>
        <taxon>Eukaryota</taxon>
        <taxon>Fungi</taxon>
        <taxon>Dikarya</taxon>
        <taxon>Basidiomycota</taxon>
        <taxon>Agaricomycotina</taxon>
        <taxon>Agaricomycetes</taxon>
        <taxon>Polyporales</taxon>
        <taxon>Sparassidaceae</taxon>
        <taxon>Sparassis</taxon>
    </lineage>
</organism>
<sequence>MQVVTPRSSAAAQPSTGHLGVDIPISMMAGLRLGKNNQGTPALPSTPPRSPLVTVPSTPVSPSPAFRHEQSLTGIVGTIYERRADVPLNTELGYLADRYLHTHGYGGNVEAMLAINQAYLTSQSLEQFVNYLVVRGMVVDEVEFLWEAATTYNPHSRIHSPIS</sequence>
<comment type="caution">
    <text evidence="2">The sequence shown here is derived from an EMBL/GenBank/DDBJ whole genome shotgun (WGS) entry which is preliminary data.</text>
</comment>
<dbReference type="InParanoid" id="A0A401G928"/>
<evidence type="ECO:0000256" key="1">
    <source>
        <dbReference type="SAM" id="MobiDB-lite"/>
    </source>
</evidence>
<accession>A0A401G928</accession>
<protein>
    <submittedName>
        <fullName evidence="2">Uncharacterized protein</fullName>
    </submittedName>
</protein>
<proteinExistence type="predicted"/>
<dbReference type="GeneID" id="38775585"/>
<dbReference type="EMBL" id="BFAD01000001">
    <property type="protein sequence ID" value="GBE78668.1"/>
    <property type="molecule type" value="Genomic_DNA"/>
</dbReference>
<keyword evidence="3" id="KW-1185">Reference proteome</keyword>
<dbReference type="AlphaFoldDB" id="A0A401G928"/>
<dbReference type="RefSeq" id="XP_027609581.1">
    <property type="nucleotide sequence ID" value="XM_027753780.1"/>
</dbReference>
<feature type="compositionally biased region" description="Low complexity" evidence="1">
    <location>
        <begin position="51"/>
        <end position="64"/>
    </location>
</feature>
<reference evidence="2 3" key="1">
    <citation type="journal article" date="2018" name="Sci. Rep.">
        <title>Genome sequence of the cauliflower mushroom Sparassis crispa (Hanabiratake) and its association with beneficial usage.</title>
        <authorList>
            <person name="Kiyama R."/>
            <person name="Furutani Y."/>
            <person name="Kawaguchi K."/>
            <person name="Nakanishi T."/>
        </authorList>
    </citation>
    <scope>NUCLEOTIDE SEQUENCE [LARGE SCALE GENOMIC DNA]</scope>
</reference>